<proteinExistence type="predicted"/>
<dbReference type="SUPFAM" id="SSF48576">
    <property type="entry name" value="Terpenoid synthases"/>
    <property type="match status" value="1"/>
</dbReference>
<accession>A0AAD4CBD8</accession>
<keyword evidence="2" id="KW-1185">Reference proteome</keyword>
<dbReference type="Proteomes" id="UP001194746">
    <property type="component" value="Unassembled WGS sequence"/>
</dbReference>
<comment type="caution">
    <text evidence="1">The sequence shown here is derived from an EMBL/GenBank/DDBJ whole genome shotgun (WGS) entry which is preliminary data.</text>
</comment>
<dbReference type="InterPro" id="IPR008949">
    <property type="entry name" value="Isoprenoid_synthase_dom_sf"/>
</dbReference>
<reference evidence="1" key="2">
    <citation type="submission" date="2020-02" db="EMBL/GenBank/DDBJ databases">
        <authorList>
            <person name="Gilchrist C.L.M."/>
            <person name="Chooi Y.-H."/>
        </authorList>
    </citation>
    <scope>NUCLEOTIDE SEQUENCE</scope>
    <source>
        <strain evidence="1">MST-FP2251</strain>
    </source>
</reference>
<dbReference type="EMBL" id="VCAU01000169">
    <property type="protein sequence ID" value="KAF9883336.1"/>
    <property type="molecule type" value="Genomic_DNA"/>
</dbReference>
<dbReference type="AlphaFoldDB" id="A0AAD4CBD8"/>
<organism evidence="1 2">
    <name type="scientific">Aspergillus nanangensis</name>
    <dbReference type="NCBI Taxonomy" id="2582783"/>
    <lineage>
        <taxon>Eukaryota</taxon>
        <taxon>Fungi</taxon>
        <taxon>Dikarya</taxon>
        <taxon>Ascomycota</taxon>
        <taxon>Pezizomycotina</taxon>
        <taxon>Eurotiomycetes</taxon>
        <taxon>Eurotiomycetidae</taxon>
        <taxon>Eurotiales</taxon>
        <taxon>Aspergillaceae</taxon>
        <taxon>Aspergillus</taxon>
        <taxon>Aspergillus subgen. Circumdati</taxon>
    </lineage>
</organism>
<evidence type="ECO:0000313" key="1">
    <source>
        <dbReference type="EMBL" id="KAF9883336.1"/>
    </source>
</evidence>
<name>A0AAD4CBD8_ASPNN</name>
<protein>
    <recommendedName>
        <fullName evidence="3">Terpene synthase</fullName>
    </recommendedName>
</protein>
<dbReference type="Gene3D" id="1.10.600.10">
    <property type="entry name" value="Farnesyl Diphosphate Synthase"/>
    <property type="match status" value="1"/>
</dbReference>
<sequence length="240" mass="27525">MSSLNKSQSCREQLCEKLKGQEFIMPDLTALLPGWKSAVNPHYKASKRQYISWASNLTDDKDLQRVLLHTDWTLLTAYWYPEASQERLTILSIFMGWGFAFDESFDLAIGNKHDLIAGKHIADTLWAVNTSLTHPYPSAKDLMTEIGRWEVARWFCDIGLEISKELNAGIKMFLDEHLVKLTEYTNAETLAEFKYQLTQTVKEIGIVYLRHQSGGIPNLDEFNNSRKWTVGSVPFFALIE</sequence>
<evidence type="ECO:0008006" key="3">
    <source>
        <dbReference type="Google" id="ProtNLM"/>
    </source>
</evidence>
<evidence type="ECO:0000313" key="2">
    <source>
        <dbReference type="Proteomes" id="UP001194746"/>
    </source>
</evidence>
<gene>
    <name evidence="1" type="ORF">FE257_003552</name>
</gene>
<reference evidence="1" key="1">
    <citation type="journal article" date="2019" name="Beilstein J. Org. Chem.">
        <title>Nanangenines: drimane sesquiterpenoids as the dominant metabolite cohort of a novel Australian fungus, Aspergillus nanangensis.</title>
        <authorList>
            <person name="Lacey H.J."/>
            <person name="Gilchrist C.L.M."/>
            <person name="Crombie A."/>
            <person name="Kalaitzis J.A."/>
            <person name="Vuong D."/>
            <person name="Rutledge P.J."/>
            <person name="Turner P."/>
            <person name="Pitt J.I."/>
            <person name="Lacey E."/>
            <person name="Chooi Y.H."/>
            <person name="Piggott A.M."/>
        </authorList>
    </citation>
    <scope>NUCLEOTIDE SEQUENCE</scope>
    <source>
        <strain evidence="1">MST-FP2251</strain>
    </source>
</reference>